<keyword evidence="3" id="KW-1185">Reference proteome</keyword>
<feature type="compositionally biased region" description="Acidic residues" evidence="1">
    <location>
        <begin position="16"/>
        <end position="27"/>
    </location>
</feature>
<name>A0ABR2YB28_9CHLO</name>
<gene>
    <name evidence="2" type="ORF">WJX75_006436</name>
</gene>
<comment type="caution">
    <text evidence="2">The sequence shown here is derived from an EMBL/GenBank/DDBJ whole genome shotgun (WGS) entry which is preliminary data.</text>
</comment>
<dbReference type="InterPro" id="IPR006994">
    <property type="entry name" value="TCF25/Rqc1"/>
</dbReference>
<protein>
    <recommendedName>
        <fullName evidence="4">DUF654-domain-containing protein</fullName>
    </recommendedName>
</protein>
<evidence type="ECO:0000313" key="3">
    <source>
        <dbReference type="Proteomes" id="UP001491310"/>
    </source>
</evidence>
<proteinExistence type="predicted"/>
<feature type="region of interest" description="Disordered" evidence="1">
    <location>
        <begin position="675"/>
        <end position="708"/>
    </location>
</feature>
<feature type="compositionally biased region" description="Polar residues" evidence="1">
    <location>
        <begin position="57"/>
        <end position="74"/>
    </location>
</feature>
<evidence type="ECO:0000313" key="2">
    <source>
        <dbReference type="EMBL" id="KAK9901323.1"/>
    </source>
</evidence>
<feature type="compositionally biased region" description="Basic residues" evidence="1">
    <location>
        <begin position="78"/>
        <end position="89"/>
    </location>
</feature>
<dbReference type="Proteomes" id="UP001491310">
    <property type="component" value="Unassembled WGS sequence"/>
</dbReference>
<reference evidence="2 3" key="1">
    <citation type="journal article" date="2024" name="Nat. Commun.">
        <title>Phylogenomics reveals the evolutionary origins of lichenization in chlorophyte algae.</title>
        <authorList>
            <person name="Puginier C."/>
            <person name="Libourel C."/>
            <person name="Otte J."/>
            <person name="Skaloud P."/>
            <person name="Haon M."/>
            <person name="Grisel S."/>
            <person name="Petersen M."/>
            <person name="Berrin J.G."/>
            <person name="Delaux P.M."/>
            <person name="Dal Grande F."/>
            <person name="Keller J."/>
        </authorList>
    </citation>
    <scope>NUCLEOTIDE SEQUENCE [LARGE SCALE GENOMIC DNA]</scope>
    <source>
        <strain evidence="2 3">SAG 216-7</strain>
    </source>
</reference>
<organism evidence="2 3">
    <name type="scientific">Coccomyxa subellipsoidea</name>
    <dbReference type="NCBI Taxonomy" id="248742"/>
    <lineage>
        <taxon>Eukaryota</taxon>
        <taxon>Viridiplantae</taxon>
        <taxon>Chlorophyta</taxon>
        <taxon>core chlorophytes</taxon>
        <taxon>Trebouxiophyceae</taxon>
        <taxon>Trebouxiophyceae incertae sedis</taxon>
        <taxon>Coccomyxaceae</taxon>
        <taxon>Coccomyxa</taxon>
    </lineage>
</organism>
<feature type="region of interest" description="Disordered" evidence="1">
    <location>
        <begin position="1"/>
        <end position="109"/>
    </location>
</feature>
<dbReference type="PANTHER" id="PTHR22684:SF0">
    <property type="entry name" value="RIBOSOME QUALITY CONTROL COMPLEX SUBUNIT TCF25"/>
    <property type="match status" value="1"/>
</dbReference>
<evidence type="ECO:0008006" key="4">
    <source>
        <dbReference type="Google" id="ProtNLM"/>
    </source>
</evidence>
<dbReference type="Pfam" id="PF04910">
    <property type="entry name" value="Tcf25"/>
    <property type="match status" value="1"/>
</dbReference>
<dbReference type="EMBL" id="JALJOT010000018">
    <property type="protein sequence ID" value="KAK9901323.1"/>
    <property type="molecule type" value="Genomic_DNA"/>
</dbReference>
<dbReference type="PANTHER" id="PTHR22684">
    <property type="entry name" value="NULP1-RELATED"/>
    <property type="match status" value="1"/>
</dbReference>
<sequence length="765" mass="83614">MAARHLQRLRAAQPENLDDEQSSSEEELVAKRAPFNPFDLLSDEEAGLASDDEEGSETVQNHATSSVPHIQSNPVAKMGRKAKKKKKKGALQTDKDDAGAQKTRAPDDEDLDKILSDLNIQTDKVAVVNGKQHKEPHEPAQAPLLVVDPKKLRGEEEMRRIFGARILREEERENAGGGVVGANRRMRRAIARGQLRRQPLKRGMLVAPNDTWPRFDGGISMELAGTTDEGLQMFSYTHSAAYQGVQALFEDCQATFDPNNIAGLLAQHPYHIDSLMAMYELHRATGQHEYADEMLERCLYALEMAWHPWFNPATANCHLPFAQEQNRPLFTALFKHMQGLSRKGLHTTAFEVAKLILMLDPDDPMGVMLCVDYFALRAHNYTWLQRLAEGELRTGPEGRITAGSLPNLAFSIPLARLRLWQQRKERADAAAARTGAASNAGLHEEESCQAEFEACIEALAQAVLLHPLAVTQLMKRLQEKGVGNDALWLSILRRPLFARAADDASASLAHLTDIFVERQWLLWKAADVQLWLKRACTEATEGPTAQLLSDFKCARQQAFPASDDNAYRHLRVSDFSDAVAALPPEELQAALMGPQRGRRAGPDDGQAIAQLEEALGAMAAADHQARNAGPQAEAMDERELREMHPLQALLRTLLPWVNAGQVPDYAADDNAAADAAWPAPEGGPPNGGAVTAGPPGPPGGGPPGGGLPAAVVAQLGGDAQLEQRLVGLFNRMDDQQLETLFDSLNAVGRVDVEGEEQAEQGNGET</sequence>
<accession>A0ABR2YB28</accession>
<feature type="compositionally biased region" description="Acidic residues" evidence="1">
    <location>
        <begin position="41"/>
        <end position="56"/>
    </location>
</feature>
<evidence type="ECO:0000256" key="1">
    <source>
        <dbReference type="SAM" id="MobiDB-lite"/>
    </source>
</evidence>